<dbReference type="EnsemblPlants" id="TuG1812G0500001950.01.T09">
    <property type="protein sequence ID" value="TuG1812G0500001950.01.T09"/>
    <property type="gene ID" value="TuG1812G0500001950.01"/>
</dbReference>
<dbReference type="Proteomes" id="UP000015106">
    <property type="component" value="Chromosome 5"/>
</dbReference>
<organism evidence="1 2">
    <name type="scientific">Triticum urartu</name>
    <name type="common">Red wild einkorn</name>
    <name type="synonym">Crithodium urartu</name>
    <dbReference type="NCBI Taxonomy" id="4572"/>
    <lineage>
        <taxon>Eukaryota</taxon>
        <taxon>Viridiplantae</taxon>
        <taxon>Streptophyta</taxon>
        <taxon>Embryophyta</taxon>
        <taxon>Tracheophyta</taxon>
        <taxon>Spermatophyta</taxon>
        <taxon>Magnoliopsida</taxon>
        <taxon>Liliopsida</taxon>
        <taxon>Poales</taxon>
        <taxon>Poaceae</taxon>
        <taxon>BOP clade</taxon>
        <taxon>Pooideae</taxon>
        <taxon>Triticodae</taxon>
        <taxon>Triticeae</taxon>
        <taxon>Triticinae</taxon>
        <taxon>Triticum</taxon>
    </lineage>
</organism>
<name>A0A8R7QEL2_TRIUA</name>
<dbReference type="Gramene" id="TuG1812G0500001950.01.T09">
    <property type="protein sequence ID" value="TuG1812G0500001950.01.T09"/>
    <property type="gene ID" value="TuG1812G0500001950.01"/>
</dbReference>
<sequence>MSTYSPPVGPAEGDVAFWWRVAMDVLQALGWRELGCTQVVKRQTIPDIGNDDEVPISGRKRHVQQRLGNNVVVSDSYRSRHSNKRFIVELSSYIW</sequence>
<evidence type="ECO:0000313" key="2">
    <source>
        <dbReference type="Proteomes" id="UP000015106"/>
    </source>
</evidence>
<keyword evidence="2" id="KW-1185">Reference proteome</keyword>
<reference evidence="2" key="1">
    <citation type="journal article" date="2013" name="Nature">
        <title>Draft genome of the wheat A-genome progenitor Triticum urartu.</title>
        <authorList>
            <person name="Ling H.Q."/>
            <person name="Zhao S."/>
            <person name="Liu D."/>
            <person name="Wang J."/>
            <person name="Sun H."/>
            <person name="Zhang C."/>
            <person name="Fan H."/>
            <person name="Li D."/>
            <person name="Dong L."/>
            <person name="Tao Y."/>
            <person name="Gao C."/>
            <person name="Wu H."/>
            <person name="Li Y."/>
            <person name="Cui Y."/>
            <person name="Guo X."/>
            <person name="Zheng S."/>
            <person name="Wang B."/>
            <person name="Yu K."/>
            <person name="Liang Q."/>
            <person name="Yang W."/>
            <person name="Lou X."/>
            <person name="Chen J."/>
            <person name="Feng M."/>
            <person name="Jian J."/>
            <person name="Zhang X."/>
            <person name="Luo G."/>
            <person name="Jiang Y."/>
            <person name="Liu J."/>
            <person name="Wang Z."/>
            <person name="Sha Y."/>
            <person name="Zhang B."/>
            <person name="Wu H."/>
            <person name="Tang D."/>
            <person name="Shen Q."/>
            <person name="Xue P."/>
            <person name="Zou S."/>
            <person name="Wang X."/>
            <person name="Liu X."/>
            <person name="Wang F."/>
            <person name="Yang Y."/>
            <person name="An X."/>
            <person name="Dong Z."/>
            <person name="Zhang K."/>
            <person name="Zhang X."/>
            <person name="Luo M.C."/>
            <person name="Dvorak J."/>
            <person name="Tong Y."/>
            <person name="Wang J."/>
            <person name="Yang H."/>
            <person name="Li Z."/>
            <person name="Wang D."/>
            <person name="Zhang A."/>
            <person name="Wang J."/>
        </authorList>
    </citation>
    <scope>NUCLEOTIDE SEQUENCE</scope>
    <source>
        <strain evidence="2">cv. G1812</strain>
    </source>
</reference>
<dbReference type="AlphaFoldDB" id="A0A8R7QEL2"/>
<protein>
    <submittedName>
        <fullName evidence="1">Uncharacterized protein</fullName>
    </submittedName>
</protein>
<proteinExistence type="predicted"/>
<reference evidence="1" key="3">
    <citation type="submission" date="2022-06" db="UniProtKB">
        <authorList>
            <consortium name="EnsemblPlants"/>
        </authorList>
    </citation>
    <scope>IDENTIFICATION</scope>
</reference>
<accession>A0A8R7QEL2</accession>
<gene>
    <name evidence="1" type="primary">LOC125508920</name>
</gene>
<evidence type="ECO:0000313" key="1">
    <source>
        <dbReference type="EnsemblPlants" id="TuG1812G0500001950.01.T09"/>
    </source>
</evidence>
<reference evidence="1" key="2">
    <citation type="submission" date="2018-03" db="EMBL/GenBank/DDBJ databases">
        <title>The Triticum urartu genome reveals the dynamic nature of wheat genome evolution.</title>
        <authorList>
            <person name="Ling H."/>
            <person name="Ma B."/>
            <person name="Shi X."/>
            <person name="Liu H."/>
            <person name="Dong L."/>
            <person name="Sun H."/>
            <person name="Cao Y."/>
            <person name="Gao Q."/>
            <person name="Zheng S."/>
            <person name="Li Y."/>
            <person name="Yu Y."/>
            <person name="Du H."/>
            <person name="Qi M."/>
            <person name="Li Y."/>
            <person name="Yu H."/>
            <person name="Cui Y."/>
            <person name="Wang N."/>
            <person name="Chen C."/>
            <person name="Wu H."/>
            <person name="Zhao Y."/>
            <person name="Zhang J."/>
            <person name="Li Y."/>
            <person name="Zhou W."/>
            <person name="Zhang B."/>
            <person name="Hu W."/>
            <person name="Eijk M."/>
            <person name="Tang J."/>
            <person name="Witsenboer H."/>
            <person name="Zhao S."/>
            <person name="Li Z."/>
            <person name="Zhang A."/>
            <person name="Wang D."/>
            <person name="Liang C."/>
        </authorList>
    </citation>
    <scope>NUCLEOTIDE SEQUENCE [LARGE SCALE GENOMIC DNA]</scope>
    <source>
        <strain evidence="1">cv. G1812</strain>
    </source>
</reference>